<reference evidence="2" key="1">
    <citation type="journal article" date="2017" name="Front. Plant Sci.">
        <title>Climate Clever Clovers: New Paradigm to Reduce the Environmental Footprint of Ruminants by Breeding Low Methanogenic Forages Utilizing Haplotype Variation.</title>
        <authorList>
            <person name="Kaur P."/>
            <person name="Appels R."/>
            <person name="Bayer P.E."/>
            <person name="Keeble-Gagnere G."/>
            <person name="Wang J."/>
            <person name="Hirakawa H."/>
            <person name="Shirasawa K."/>
            <person name="Vercoe P."/>
            <person name="Stefanova K."/>
            <person name="Durmic Z."/>
            <person name="Nichols P."/>
            <person name="Revell C."/>
            <person name="Isobe S.N."/>
            <person name="Edwards D."/>
            <person name="Erskine W."/>
        </authorList>
    </citation>
    <scope>NUCLEOTIDE SEQUENCE [LARGE SCALE GENOMIC DNA]</scope>
    <source>
        <strain evidence="2">cv. Daliak</strain>
    </source>
</reference>
<dbReference type="AlphaFoldDB" id="A0A2Z6MRZ2"/>
<proteinExistence type="predicted"/>
<gene>
    <name evidence="1" type="ORF">TSUD_193230</name>
</gene>
<accession>A0A2Z6MRZ2</accession>
<dbReference type="EMBL" id="DF973192">
    <property type="protein sequence ID" value="GAU18985.1"/>
    <property type="molecule type" value="Genomic_DNA"/>
</dbReference>
<keyword evidence="2" id="KW-1185">Reference proteome</keyword>
<sequence length="179" mass="20163">MDMRADKDKKFNIAYTTLSDLEKYQKCDAELARHLMTRMEKSGAKPNANMTKKNQTAKPMITKYTFIKASELGEGSTNQGNREREAENPQDRPFYNVDRVLLLKIAMIGKLQLDELKSWLGSHWGCVDGSMPASANNPLDIAGVQLVASFSFATCEQILCSRTIFSSFNHQGELLLYQT</sequence>
<protein>
    <submittedName>
        <fullName evidence="1">Uncharacterized protein</fullName>
    </submittedName>
</protein>
<evidence type="ECO:0000313" key="1">
    <source>
        <dbReference type="EMBL" id="GAU18985.1"/>
    </source>
</evidence>
<dbReference type="Proteomes" id="UP000242715">
    <property type="component" value="Unassembled WGS sequence"/>
</dbReference>
<name>A0A2Z6MRZ2_TRISU</name>
<organism evidence="1 2">
    <name type="scientific">Trifolium subterraneum</name>
    <name type="common">Subterranean clover</name>
    <dbReference type="NCBI Taxonomy" id="3900"/>
    <lineage>
        <taxon>Eukaryota</taxon>
        <taxon>Viridiplantae</taxon>
        <taxon>Streptophyta</taxon>
        <taxon>Embryophyta</taxon>
        <taxon>Tracheophyta</taxon>
        <taxon>Spermatophyta</taxon>
        <taxon>Magnoliopsida</taxon>
        <taxon>eudicotyledons</taxon>
        <taxon>Gunneridae</taxon>
        <taxon>Pentapetalae</taxon>
        <taxon>rosids</taxon>
        <taxon>fabids</taxon>
        <taxon>Fabales</taxon>
        <taxon>Fabaceae</taxon>
        <taxon>Papilionoideae</taxon>
        <taxon>50 kb inversion clade</taxon>
        <taxon>NPAAA clade</taxon>
        <taxon>Hologalegina</taxon>
        <taxon>IRL clade</taxon>
        <taxon>Trifolieae</taxon>
        <taxon>Trifolium</taxon>
    </lineage>
</organism>
<evidence type="ECO:0000313" key="2">
    <source>
        <dbReference type="Proteomes" id="UP000242715"/>
    </source>
</evidence>
<dbReference type="OrthoDB" id="10603492at2759"/>